<gene>
    <name evidence="9 13" type="primary">der</name>
    <name evidence="13" type="ORF">H8S62_14775</name>
</gene>
<evidence type="ECO:0000313" key="13">
    <source>
        <dbReference type="EMBL" id="MBC5738275.1"/>
    </source>
</evidence>
<comment type="subunit">
    <text evidence="9">Associates with the 50S ribosomal subunit.</text>
</comment>
<sequence length="442" mass="49153">MAKPLVAIVGRPNVGKSMLFNKLVGARLSIVEDTPGVTRDRLYAEAEWRSRKFDLVDTGGIEPGTDSEILSFMREQAEIAIQNATVIIFVCDIKTGLTASDQEVANMLLRSGKPVVLAVNKMDQVGATNPDIYEFYNLGLGDPIAISSVHGHGTGELLDACFEYFPEAGEDEEEDDVIRVAVIGKPNVGKSSLVNRILGEQRVIVSDMAGTTRDAVDSYFENEKGKYILIDTAGMRKKAKVDDRIEKFSVLRATMAIERSDVCLIMIDAQEGVTEQDTKVAGLAHEAGKACIIVVNKWDAIEKDGKTMDRMREDVRRDLSYMTYAPIVFISALTGQRVERLFELINYVNDQASLRITTGMLNSVLADATARVQPPTDKGRRLKIYYMTQVGIKPPHFVIFCNDYQLFHFSYQRYLENQIRSTFGLEGTPVVLSIRQKGDKEG</sequence>
<feature type="binding site" evidence="9">
    <location>
        <begin position="57"/>
        <end position="61"/>
    </location>
    <ligand>
        <name>GTP</name>
        <dbReference type="ChEBI" id="CHEBI:37565"/>
        <label>1</label>
    </ligand>
</feature>
<dbReference type="NCBIfam" id="TIGR00231">
    <property type="entry name" value="small_GTP"/>
    <property type="match status" value="2"/>
</dbReference>
<dbReference type="CDD" id="cd01894">
    <property type="entry name" value="EngA1"/>
    <property type="match status" value="1"/>
</dbReference>
<dbReference type="InterPro" id="IPR016484">
    <property type="entry name" value="GTPase_Der"/>
</dbReference>
<dbReference type="NCBIfam" id="TIGR03594">
    <property type="entry name" value="GTPase_EngA"/>
    <property type="match status" value="1"/>
</dbReference>
<keyword evidence="14" id="KW-1185">Reference proteome</keyword>
<evidence type="ECO:0000256" key="4">
    <source>
        <dbReference type="ARBA" id="ARBA00022737"/>
    </source>
</evidence>
<dbReference type="Gene3D" id="3.40.50.300">
    <property type="entry name" value="P-loop containing nucleotide triphosphate hydrolases"/>
    <property type="match status" value="2"/>
</dbReference>
<comment type="similarity">
    <text evidence="1 9 10 11">Belongs to the TRAFAC class TrmE-Era-EngA-EngB-Septin-like GTPase superfamily. EngA (Der) GTPase family.</text>
</comment>
<dbReference type="EMBL" id="JACOPQ010000013">
    <property type="protein sequence ID" value="MBC5738275.1"/>
    <property type="molecule type" value="Genomic_DNA"/>
</dbReference>
<comment type="function">
    <text evidence="8 9 11">GTPase that plays an essential role in the late steps of ribosome biogenesis.</text>
</comment>
<dbReference type="CDD" id="cd01895">
    <property type="entry name" value="EngA2"/>
    <property type="match status" value="1"/>
</dbReference>
<evidence type="ECO:0000256" key="7">
    <source>
        <dbReference type="ARBA" id="ARBA00032345"/>
    </source>
</evidence>
<dbReference type="SUPFAM" id="SSF52540">
    <property type="entry name" value="P-loop containing nucleoside triphosphate hydrolases"/>
    <property type="match status" value="2"/>
</dbReference>
<dbReference type="GO" id="GO:0005525">
    <property type="term" value="F:GTP binding"/>
    <property type="evidence" value="ECO:0007669"/>
    <property type="project" value="UniProtKB-UniRule"/>
</dbReference>
<evidence type="ECO:0000256" key="11">
    <source>
        <dbReference type="RuleBase" id="RU004481"/>
    </source>
</evidence>
<dbReference type="PROSITE" id="PS51712">
    <property type="entry name" value="G_ENGA"/>
    <property type="match status" value="2"/>
</dbReference>
<dbReference type="InterPro" id="IPR006073">
    <property type="entry name" value="GTP-bd"/>
</dbReference>
<feature type="binding site" evidence="9">
    <location>
        <begin position="231"/>
        <end position="235"/>
    </location>
    <ligand>
        <name>GTP</name>
        <dbReference type="ChEBI" id="CHEBI:37565"/>
        <label>2</label>
    </ligand>
</feature>
<dbReference type="InterPro" id="IPR032859">
    <property type="entry name" value="KH_dom-like"/>
</dbReference>
<evidence type="ECO:0000256" key="5">
    <source>
        <dbReference type="ARBA" id="ARBA00022741"/>
    </source>
</evidence>
<evidence type="ECO:0000256" key="10">
    <source>
        <dbReference type="PROSITE-ProRule" id="PRU01049"/>
    </source>
</evidence>
<name>A0A8J6MDG7_9FIRM</name>
<dbReference type="InterPro" id="IPR031166">
    <property type="entry name" value="G_ENGA"/>
</dbReference>
<dbReference type="PANTHER" id="PTHR43834">
    <property type="entry name" value="GTPASE DER"/>
    <property type="match status" value="1"/>
</dbReference>
<dbReference type="FunFam" id="3.40.50.300:FF:000057">
    <property type="entry name" value="GTPase Der"/>
    <property type="match status" value="1"/>
</dbReference>
<comment type="caution">
    <text evidence="13">The sequence shown here is derived from an EMBL/GenBank/DDBJ whole genome shotgun (WGS) entry which is preliminary data.</text>
</comment>
<dbReference type="InterPro" id="IPR027417">
    <property type="entry name" value="P-loop_NTPase"/>
</dbReference>
<evidence type="ECO:0000256" key="3">
    <source>
        <dbReference type="ARBA" id="ARBA00022517"/>
    </source>
</evidence>
<accession>A0A8J6MDG7</accession>
<dbReference type="Proteomes" id="UP000607645">
    <property type="component" value="Unassembled WGS sequence"/>
</dbReference>
<reference evidence="13" key="1">
    <citation type="submission" date="2020-08" db="EMBL/GenBank/DDBJ databases">
        <title>Genome public.</title>
        <authorList>
            <person name="Liu C."/>
            <person name="Sun Q."/>
        </authorList>
    </citation>
    <scope>NUCLEOTIDE SEQUENCE</scope>
    <source>
        <strain evidence="13">NSJ-52</strain>
    </source>
</reference>
<evidence type="ECO:0000313" key="14">
    <source>
        <dbReference type="Proteomes" id="UP000607645"/>
    </source>
</evidence>
<dbReference type="Gene3D" id="3.30.300.20">
    <property type="match status" value="1"/>
</dbReference>
<dbReference type="GO" id="GO:0043022">
    <property type="term" value="F:ribosome binding"/>
    <property type="evidence" value="ECO:0007669"/>
    <property type="project" value="TreeGrafter"/>
</dbReference>
<dbReference type="PIRSF" id="PIRSF006485">
    <property type="entry name" value="GTP-binding_EngA"/>
    <property type="match status" value="1"/>
</dbReference>
<feature type="domain" description="EngA-type G" evidence="12">
    <location>
        <begin position="178"/>
        <end position="353"/>
    </location>
</feature>
<evidence type="ECO:0000259" key="12">
    <source>
        <dbReference type="PROSITE" id="PS51712"/>
    </source>
</evidence>
<feature type="domain" description="EngA-type G" evidence="12">
    <location>
        <begin position="4"/>
        <end position="169"/>
    </location>
</feature>
<evidence type="ECO:0000256" key="1">
    <source>
        <dbReference type="ARBA" id="ARBA00008279"/>
    </source>
</evidence>
<dbReference type="RefSeq" id="WP_186920051.1">
    <property type="nucleotide sequence ID" value="NZ_JACOPQ010000013.1"/>
</dbReference>
<protein>
    <recommendedName>
        <fullName evidence="2 9">GTPase Der</fullName>
    </recommendedName>
    <alternativeName>
        <fullName evidence="7 9">GTP-binding protein EngA</fullName>
    </alternativeName>
</protein>
<dbReference type="FunFam" id="3.40.50.300:FF:000040">
    <property type="entry name" value="GTPase Der"/>
    <property type="match status" value="1"/>
</dbReference>
<evidence type="ECO:0000256" key="8">
    <source>
        <dbReference type="ARBA" id="ARBA00053470"/>
    </source>
</evidence>
<dbReference type="InterPro" id="IPR015946">
    <property type="entry name" value="KH_dom-like_a/b"/>
</dbReference>
<feature type="binding site" evidence="9">
    <location>
        <begin position="184"/>
        <end position="191"/>
    </location>
    <ligand>
        <name>GTP</name>
        <dbReference type="ChEBI" id="CHEBI:37565"/>
        <label>2</label>
    </ligand>
</feature>
<keyword evidence="3 9" id="KW-0690">Ribosome biogenesis</keyword>
<feature type="binding site" evidence="9">
    <location>
        <begin position="10"/>
        <end position="17"/>
    </location>
    <ligand>
        <name>GTP</name>
        <dbReference type="ChEBI" id="CHEBI:37565"/>
        <label>1</label>
    </ligand>
</feature>
<dbReference type="HAMAP" id="MF_00195">
    <property type="entry name" value="GTPase_Der"/>
    <property type="match status" value="1"/>
</dbReference>
<dbReference type="AlphaFoldDB" id="A0A8J6MDG7"/>
<keyword evidence="6 9" id="KW-0342">GTP-binding</keyword>
<dbReference type="GO" id="GO:0042254">
    <property type="term" value="P:ribosome biogenesis"/>
    <property type="evidence" value="ECO:0007669"/>
    <property type="project" value="UniProtKB-KW"/>
</dbReference>
<feature type="binding site" evidence="9">
    <location>
        <begin position="296"/>
        <end position="299"/>
    </location>
    <ligand>
        <name>GTP</name>
        <dbReference type="ChEBI" id="CHEBI:37565"/>
        <label>2</label>
    </ligand>
</feature>
<keyword evidence="4 11" id="KW-0677">Repeat</keyword>
<keyword evidence="5 9" id="KW-0547">Nucleotide-binding</keyword>
<dbReference type="FunFam" id="3.30.300.20:FF:000004">
    <property type="entry name" value="GTPase Der"/>
    <property type="match status" value="1"/>
</dbReference>
<evidence type="ECO:0000256" key="2">
    <source>
        <dbReference type="ARBA" id="ARBA00020953"/>
    </source>
</evidence>
<feature type="binding site" evidence="9">
    <location>
        <begin position="120"/>
        <end position="123"/>
    </location>
    <ligand>
        <name>GTP</name>
        <dbReference type="ChEBI" id="CHEBI:37565"/>
        <label>1</label>
    </ligand>
</feature>
<dbReference type="Pfam" id="PF01926">
    <property type="entry name" value="MMR_HSR1"/>
    <property type="match status" value="2"/>
</dbReference>
<dbReference type="InterPro" id="IPR005225">
    <property type="entry name" value="Small_GTP-bd"/>
</dbReference>
<evidence type="ECO:0000256" key="6">
    <source>
        <dbReference type="ARBA" id="ARBA00023134"/>
    </source>
</evidence>
<organism evidence="13 14">
    <name type="scientific">Lawsonibacter faecis</name>
    <dbReference type="NCBI Taxonomy" id="2763052"/>
    <lineage>
        <taxon>Bacteria</taxon>
        <taxon>Bacillati</taxon>
        <taxon>Bacillota</taxon>
        <taxon>Clostridia</taxon>
        <taxon>Eubacteriales</taxon>
        <taxon>Oscillospiraceae</taxon>
        <taxon>Lawsonibacter</taxon>
    </lineage>
</organism>
<evidence type="ECO:0000256" key="9">
    <source>
        <dbReference type="HAMAP-Rule" id="MF_00195"/>
    </source>
</evidence>
<dbReference type="PANTHER" id="PTHR43834:SF6">
    <property type="entry name" value="GTPASE DER"/>
    <property type="match status" value="1"/>
</dbReference>
<dbReference type="Pfam" id="PF14714">
    <property type="entry name" value="KH_dom-like"/>
    <property type="match status" value="1"/>
</dbReference>
<proteinExistence type="inferred from homology"/>